<name>R4WHY5_RIPPE</name>
<organism evidence="2">
    <name type="scientific">Riptortus pedestris</name>
    <name type="common">Bean bug</name>
    <dbReference type="NCBI Taxonomy" id="329032"/>
    <lineage>
        <taxon>Eukaryota</taxon>
        <taxon>Metazoa</taxon>
        <taxon>Ecdysozoa</taxon>
        <taxon>Arthropoda</taxon>
        <taxon>Hexapoda</taxon>
        <taxon>Insecta</taxon>
        <taxon>Pterygota</taxon>
        <taxon>Neoptera</taxon>
        <taxon>Paraneoptera</taxon>
        <taxon>Hemiptera</taxon>
        <taxon>Heteroptera</taxon>
        <taxon>Panheteroptera</taxon>
        <taxon>Pentatomomorpha</taxon>
        <taxon>Coreoidea</taxon>
        <taxon>Alydidae</taxon>
        <taxon>Riptortus</taxon>
    </lineage>
</organism>
<proteinExistence type="evidence at transcript level"/>
<feature type="signal peptide" evidence="1">
    <location>
        <begin position="1"/>
        <end position="17"/>
    </location>
</feature>
<accession>R4WHY5</accession>
<dbReference type="AlphaFoldDB" id="R4WHY5"/>
<protein>
    <submittedName>
        <fullName evidence="2">Uncharacterized protein</fullName>
    </submittedName>
</protein>
<evidence type="ECO:0000256" key="1">
    <source>
        <dbReference type="SAM" id="SignalP"/>
    </source>
</evidence>
<evidence type="ECO:0000313" key="2">
    <source>
        <dbReference type="EMBL" id="BAN20185.1"/>
    </source>
</evidence>
<reference evidence="2" key="1">
    <citation type="journal article" date="2013" name="PLoS ONE">
        <title>Gene expression in gut symbiotic organ of stinkbug affected by extracellular bacterial symbiont.</title>
        <authorList>
            <person name="Futahashi R."/>
            <person name="Tanaka K."/>
            <person name="Tanahashi M."/>
            <person name="Nikoh N."/>
            <person name="Kikuchi Y."/>
            <person name="Lee B.L."/>
            <person name="Fukatsu T."/>
        </authorList>
    </citation>
    <scope>NUCLEOTIDE SEQUENCE</scope>
    <source>
        <tissue evidence="2">Midgut</tissue>
    </source>
</reference>
<keyword evidence="1" id="KW-0732">Signal</keyword>
<dbReference type="EMBL" id="AK416970">
    <property type="protein sequence ID" value="BAN20185.1"/>
    <property type="molecule type" value="mRNA"/>
</dbReference>
<sequence length="204" mass="23051">MRLVSCLVVVLAALATADIHRTNQLMDEIIAGLRPNFPGSILMDDFSFTTCGVTVSCRAGNGSSPATIERSGLSRIKKTSRYPVSEWDLTSTLTIRDFNFFYDDCTLRFYSNVTHFSMLSKNLWNSLNVKMSIVESQNCTGTFETLQVDSIRFELEPNQAFDTLIFTQEFDNFKELLLKSVIDSLNINLFQVLGVEFSSLKNCY</sequence>
<feature type="chain" id="PRO_5004380841" evidence="1">
    <location>
        <begin position="18"/>
        <end position="204"/>
    </location>
</feature>